<dbReference type="EMBL" id="BAABHK010000026">
    <property type="protein sequence ID" value="GAA4639281.1"/>
    <property type="molecule type" value="Genomic_DNA"/>
</dbReference>
<protein>
    <submittedName>
        <fullName evidence="1">Uncharacterized protein</fullName>
    </submittedName>
</protein>
<comment type="caution">
    <text evidence="1">The sequence shown here is derived from an EMBL/GenBank/DDBJ whole genome shotgun (WGS) entry which is preliminary data.</text>
</comment>
<gene>
    <name evidence="1" type="ORF">GCM10023196_100310</name>
</gene>
<dbReference type="RefSeq" id="WP_345442800.1">
    <property type="nucleotide sequence ID" value="NZ_BAABHK010000026.1"/>
</dbReference>
<evidence type="ECO:0000313" key="2">
    <source>
        <dbReference type="Proteomes" id="UP001501442"/>
    </source>
</evidence>
<evidence type="ECO:0000313" key="1">
    <source>
        <dbReference type="EMBL" id="GAA4639281.1"/>
    </source>
</evidence>
<name>A0ABP8UST4_9ACTN</name>
<dbReference type="Proteomes" id="UP001501442">
    <property type="component" value="Unassembled WGS sequence"/>
</dbReference>
<sequence length="118" mass="12659">MGARPTPHREALEHALRTLADEVTGLGLHATITGPLTLSVRGDAPAPDLGDGVAHLFEPAAPLSQSVTIESRGGRLWWCWVWTDAERGGHDSEPILPVEEVDEVARRIRTVVALPSAT</sequence>
<organism evidence="1 2">
    <name type="scientific">Actinoallomurus vinaceus</name>
    <dbReference type="NCBI Taxonomy" id="1080074"/>
    <lineage>
        <taxon>Bacteria</taxon>
        <taxon>Bacillati</taxon>
        <taxon>Actinomycetota</taxon>
        <taxon>Actinomycetes</taxon>
        <taxon>Streptosporangiales</taxon>
        <taxon>Thermomonosporaceae</taxon>
        <taxon>Actinoallomurus</taxon>
    </lineage>
</organism>
<reference evidence="2" key="1">
    <citation type="journal article" date="2019" name="Int. J. Syst. Evol. Microbiol.">
        <title>The Global Catalogue of Microorganisms (GCM) 10K type strain sequencing project: providing services to taxonomists for standard genome sequencing and annotation.</title>
        <authorList>
            <consortium name="The Broad Institute Genomics Platform"/>
            <consortium name="The Broad Institute Genome Sequencing Center for Infectious Disease"/>
            <person name="Wu L."/>
            <person name="Ma J."/>
        </authorList>
    </citation>
    <scope>NUCLEOTIDE SEQUENCE [LARGE SCALE GENOMIC DNA]</scope>
    <source>
        <strain evidence="2">JCM 17939</strain>
    </source>
</reference>
<accession>A0ABP8UST4</accession>
<proteinExistence type="predicted"/>
<keyword evidence="2" id="KW-1185">Reference proteome</keyword>